<gene>
    <name evidence="2" type="ORF">METZ01_LOCUS330438</name>
</gene>
<feature type="non-terminal residue" evidence="2">
    <location>
        <position position="1"/>
    </location>
</feature>
<protein>
    <submittedName>
        <fullName evidence="2">Uncharacterized protein</fullName>
    </submittedName>
</protein>
<dbReference type="EMBL" id="UINC01110226">
    <property type="protein sequence ID" value="SVC77584.1"/>
    <property type="molecule type" value="Genomic_DNA"/>
</dbReference>
<evidence type="ECO:0000313" key="2">
    <source>
        <dbReference type="EMBL" id="SVC77584.1"/>
    </source>
</evidence>
<reference evidence="2" key="1">
    <citation type="submission" date="2018-05" db="EMBL/GenBank/DDBJ databases">
        <authorList>
            <person name="Lanie J.A."/>
            <person name="Ng W.-L."/>
            <person name="Kazmierczak K.M."/>
            <person name="Andrzejewski T.M."/>
            <person name="Davidsen T.M."/>
            <person name="Wayne K.J."/>
            <person name="Tettelin H."/>
            <person name="Glass J.I."/>
            <person name="Rusch D."/>
            <person name="Podicherti R."/>
            <person name="Tsui H.-C.T."/>
            <person name="Winkler M.E."/>
        </authorList>
    </citation>
    <scope>NUCLEOTIDE SEQUENCE</scope>
</reference>
<accession>A0A382PW81</accession>
<feature type="compositionally biased region" description="Basic residues" evidence="1">
    <location>
        <begin position="1"/>
        <end position="15"/>
    </location>
</feature>
<organism evidence="2">
    <name type="scientific">marine metagenome</name>
    <dbReference type="NCBI Taxonomy" id="408172"/>
    <lineage>
        <taxon>unclassified sequences</taxon>
        <taxon>metagenomes</taxon>
        <taxon>ecological metagenomes</taxon>
    </lineage>
</organism>
<evidence type="ECO:0000256" key="1">
    <source>
        <dbReference type="SAM" id="MobiDB-lite"/>
    </source>
</evidence>
<proteinExistence type="predicted"/>
<sequence length="22" mass="2491">RGKRPATRTRARRRPTTVPGPC</sequence>
<dbReference type="AlphaFoldDB" id="A0A382PW81"/>
<feature type="region of interest" description="Disordered" evidence="1">
    <location>
        <begin position="1"/>
        <end position="22"/>
    </location>
</feature>
<feature type="non-terminal residue" evidence="2">
    <location>
        <position position="22"/>
    </location>
</feature>
<name>A0A382PW81_9ZZZZ</name>